<protein>
    <submittedName>
        <fullName evidence="1">Uncharacterized protein</fullName>
    </submittedName>
</protein>
<dbReference type="Proteomes" id="UP000251717">
    <property type="component" value="Unassembled WGS sequence"/>
</dbReference>
<proteinExistence type="predicted"/>
<gene>
    <name evidence="1" type="ORF">MBBTH_05690</name>
</gene>
<dbReference type="EMBL" id="MZGS01000016">
    <property type="protein sequence ID" value="PWB87982.1"/>
    <property type="molecule type" value="Genomic_DNA"/>
</dbReference>
<evidence type="ECO:0000313" key="2">
    <source>
        <dbReference type="Proteomes" id="UP000251717"/>
    </source>
</evidence>
<keyword evidence="2" id="KW-1185">Reference proteome</keyword>
<accession>A0A315YBJ2</accession>
<name>A0A315YBJ2_9EURY</name>
<reference evidence="1 2" key="1">
    <citation type="submission" date="2017-03" db="EMBL/GenBank/DDBJ databases">
        <title>Genome sequence of Methanobrevibacter thaueri.</title>
        <authorList>
            <person name="Poehlein A."/>
            <person name="Seedorf H."/>
            <person name="Daniel R."/>
        </authorList>
    </citation>
    <scope>NUCLEOTIDE SEQUENCE [LARGE SCALE GENOMIC DNA]</scope>
    <source>
        <strain evidence="1 2">DSM 11995</strain>
    </source>
</reference>
<dbReference type="RefSeq" id="WP_116591542.1">
    <property type="nucleotide sequence ID" value="NZ_MZGS01000016.1"/>
</dbReference>
<comment type="caution">
    <text evidence="1">The sequence shown here is derived from an EMBL/GenBank/DDBJ whole genome shotgun (WGS) entry which is preliminary data.</text>
</comment>
<dbReference type="AlphaFoldDB" id="A0A315YBJ2"/>
<evidence type="ECO:0000313" key="1">
    <source>
        <dbReference type="EMBL" id="PWB87982.1"/>
    </source>
</evidence>
<organism evidence="1 2">
    <name type="scientific">Methanobrevibacter thaueri</name>
    <dbReference type="NCBI Taxonomy" id="190975"/>
    <lineage>
        <taxon>Archaea</taxon>
        <taxon>Methanobacteriati</taxon>
        <taxon>Methanobacteriota</taxon>
        <taxon>Methanomada group</taxon>
        <taxon>Methanobacteria</taxon>
        <taxon>Methanobacteriales</taxon>
        <taxon>Methanobacteriaceae</taxon>
        <taxon>Methanobrevibacter</taxon>
    </lineage>
</organism>
<sequence>MKFKIIFVSLIFLIFFMGAVSADIITDHNAPIGFERNPVTFTKGDFEMDMHSYSAFIDHDDYFENSDDRQVKIINGTYAEYVDTFKEKAGALEIIKIDGDQYIIDSSFDDDDKSKTKDCLKYLEEFNDVNKFKPIKIDKAS</sequence>